<reference evidence="1 2" key="1">
    <citation type="submission" date="2021-08" db="EMBL/GenBank/DDBJ databases">
        <title>Muricauda profundi sp. nov., a marine bacterium isolated from deep seawater of the Mariana Trench.</title>
        <authorList>
            <person name="Wei Y."/>
        </authorList>
    </citation>
    <scope>NUCLEOTIDE SEQUENCE [LARGE SCALE GENOMIC DNA]</scope>
    <source>
        <strain evidence="1 2">W52</strain>
    </source>
</reference>
<gene>
    <name evidence="1" type="ORF">K1F36_19365</name>
</gene>
<comment type="caution">
    <text evidence="1">The sequence shown here is derived from an EMBL/GenBank/DDBJ whole genome shotgun (WGS) entry which is preliminary data.</text>
</comment>
<sequence length="121" mass="13989">MKITVYQNDYGYRSNGLRDFLDVLIGSRMKYLASDLLYEGVPKEDIVQAVKDAMAVMDGSGMDVKEHFRPVYTQLKGTLFKDFKMSQKGWFLVLLNLPPESAFSKRMQLHISDFLEDRLNL</sequence>
<dbReference type="Proteomes" id="UP001196136">
    <property type="component" value="Unassembled WGS sequence"/>
</dbReference>
<dbReference type="RefSeq" id="WP_220115267.1">
    <property type="nucleotide sequence ID" value="NZ_JAHZSV010000062.1"/>
</dbReference>
<evidence type="ECO:0000313" key="2">
    <source>
        <dbReference type="Proteomes" id="UP001196136"/>
    </source>
</evidence>
<organism evidence="1 2">
    <name type="scientific">Flagellimonas abyssi</name>
    <dbReference type="NCBI Taxonomy" id="2864871"/>
    <lineage>
        <taxon>Bacteria</taxon>
        <taxon>Pseudomonadati</taxon>
        <taxon>Bacteroidota</taxon>
        <taxon>Flavobacteriia</taxon>
        <taxon>Flavobacteriales</taxon>
        <taxon>Flavobacteriaceae</taxon>
        <taxon>Flagellimonas</taxon>
    </lineage>
</organism>
<keyword evidence="2" id="KW-1185">Reference proteome</keyword>
<evidence type="ECO:0000313" key="1">
    <source>
        <dbReference type="EMBL" id="MBW8201990.1"/>
    </source>
</evidence>
<name>A0ABS7EWJ1_9FLAO</name>
<proteinExistence type="predicted"/>
<accession>A0ABS7EWJ1</accession>
<protein>
    <submittedName>
        <fullName evidence="1">Uncharacterized protein</fullName>
    </submittedName>
</protein>
<dbReference type="EMBL" id="JAHZSV010000062">
    <property type="protein sequence ID" value="MBW8201990.1"/>
    <property type="molecule type" value="Genomic_DNA"/>
</dbReference>